<keyword evidence="6" id="KW-0677">Repeat</keyword>
<feature type="compositionally biased region" description="Low complexity" evidence="12">
    <location>
        <begin position="313"/>
        <end position="330"/>
    </location>
</feature>
<feature type="compositionally biased region" description="Polar residues" evidence="12">
    <location>
        <begin position="185"/>
        <end position="195"/>
    </location>
</feature>
<evidence type="ECO:0000256" key="2">
    <source>
        <dbReference type="ARBA" id="ARBA00012201"/>
    </source>
</evidence>
<dbReference type="CDD" id="cd00143">
    <property type="entry name" value="PP2Cc"/>
    <property type="match status" value="1"/>
</dbReference>
<evidence type="ECO:0000256" key="8">
    <source>
        <dbReference type="ARBA" id="ARBA00022998"/>
    </source>
</evidence>
<evidence type="ECO:0000256" key="9">
    <source>
        <dbReference type="ARBA" id="ARBA00023239"/>
    </source>
</evidence>
<dbReference type="PROSITE" id="PS50200">
    <property type="entry name" value="RA"/>
    <property type="match status" value="1"/>
</dbReference>
<evidence type="ECO:0000313" key="17">
    <source>
        <dbReference type="Proteomes" id="UP000019384"/>
    </source>
</evidence>
<dbReference type="Pfam" id="PF13855">
    <property type="entry name" value="LRR_8"/>
    <property type="match status" value="1"/>
</dbReference>
<dbReference type="EC" id="4.6.1.1" evidence="2"/>
<keyword evidence="9" id="KW-0456">Lyase</keyword>
<dbReference type="GO" id="GO:0005739">
    <property type="term" value="C:mitochondrion"/>
    <property type="evidence" value="ECO:0007669"/>
    <property type="project" value="EnsemblFungi"/>
</dbReference>
<dbReference type="InterPro" id="IPR003591">
    <property type="entry name" value="Leu-rich_rpt_typical-subtyp"/>
</dbReference>
<dbReference type="InterPro" id="IPR029787">
    <property type="entry name" value="Nucleotide_cyclase"/>
</dbReference>
<reference evidence="16" key="2">
    <citation type="submission" date="2014-02" db="EMBL/GenBank/DDBJ databases">
        <title>Complete DNA sequence of /Kuraishia capsulata/ illustrates novel genomic features among budding yeasts (/Saccharomycotina/).</title>
        <authorList>
            <person name="Morales L."/>
            <person name="Noel B."/>
            <person name="Porcel B."/>
            <person name="Marcet-Houben M."/>
            <person name="Hullo M-F."/>
            <person name="Sacerdot C."/>
            <person name="Tekaia F."/>
            <person name="Leh-Louis V."/>
            <person name="Despons L."/>
            <person name="Khanna V."/>
            <person name="Aury J-M."/>
            <person name="Barbe V."/>
            <person name="Couloux A."/>
            <person name="Labadie K."/>
            <person name="Pelletier E."/>
            <person name="Souciet J-L."/>
            <person name="Boekhout T."/>
            <person name="Gabaldon T."/>
            <person name="Wincker P."/>
            <person name="Dujon B."/>
        </authorList>
    </citation>
    <scope>NUCLEOTIDE SEQUENCE</scope>
    <source>
        <strain evidence="16">CBS 1993</strain>
    </source>
</reference>
<evidence type="ECO:0000256" key="12">
    <source>
        <dbReference type="SAM" id="MobiDB-lite"/>
    </source>
</evidence>
<dbReference type="GO" id="GO:0005886">
    <property type="term" value="C:plasma membrane"/>
    <property type="evidence" value="ECO:0007669"/>
    <property type="project" value="EnsemblFungi"/>
</dbReference>
<dbReference type="GO" id="GO:0046579">
    <property type="term" value="P:positive regulation of Ras protein signal transduction"/>
    <property type="evidence" value="ECO:0007669"/>
    <property type="project" value="EnsemblFungi"/>
</dbReference>
<evidence type="ECO:0000256" key="10">
    <source>
        <dbReference type="ARBA" id="ARBA00032597"/>
    </source>
</evidence>
<protein>
    <recommendedName>
        <fullName evidence="3">Adenylate cyclase</fullName>
        <ecNumber evidence="2">4.6.1.1</ecNumber>
    </recommendedName>
    <alternativeName>
        <fullName evidence="10">ATP pyrophosphate-lyase</fullName>
    </alternativeName>
    <alternativeName>
        <fullName evidence="11">Adenylyl cyclase</fullName>
    </alternativeName>
</protein>
<reference evidence="16" key="1">
    <citation type="submission" date="2013-12" db="EMBL/GenBank/DDBJ databases">
        <authorList>
            <person name="Genoscope - CEA"/>
        </authorList>
    </citation>
    <scope>NUCLEOTIDE SEQUENCE</scope>
    <source>
        <strain evidence="16">CBS 1993</strain>
    </source>
</reference>
<keyword evidence="7" id="KW-0460">Magnesium</keyword>
<accession>W6MUJ6</accession>
<dbReference type="Pfam" id="PF00211">
    <property type="entry name" value="Guanylate_cyc"/>
    <property type="match status" value="1"/>
</dbReference>
<feature type="compositionally biased region" description="Basic and acidic residues" evidence="12">
    <location>
        <begin position="880"/>
        <end position="889"/>
    </location>
</feature>
<dbReference type="InterPro" id="IPR036457">
    <property type="entry name" value="PPM-type-like_dom_sf"/>
</dbReference>
<dbReference type="SMART" id="SM00044">
    <property type="entry name" value="CYCc"/>
    <property type="match status" value="1"/>
</dbReference>
<feature type="region of interest" description="Disordered" evidence="12">
    <location>
        <begin position="876"/>
        <end position="898"/>
    </location>
</feature>
<dbReference type="GO" id="GO:0006171">
    <property type="term" value="P:cAMP biosynthetic process"/>
    <property type="evidence" value="ECO:0007669"/>
    <property type="project" value="UniProtKB-KW"/>
</dbReference>
<feature type="compositionally biased region" description="Low complexity" evidence="12">
    <location>
        <begin position="175"/>
        <end position="184"/>
    </location>
</feature>
<dbReference type="RefSeq" id="XP_022457696.1">
    <property type="nucleotide sequence ID" value="XM_022603857.1"/>
</dbReference>
<dbReference type="SMART" id="SM00364">
    <property type="entry name" value="LRR_BAC"/>
    <property type="match status" value="8"/>
</dbReference>
<sequence length="1794" mass="198473">MPQFPSFGRNALSSLLKGQDEETAISPTASRANSIASQPITSTTSNAKPQFKQKYDDRGSVVSTPASDVKTPLVTRKSSVMQSPLNSRAGSHQSSSSNSSYERQNSHITKGSIGGVPKDYHGFHAAKSSKIVPPLSHPIKPKRRILNRLIHGRRESEPVKSSLAASQPTTRRSDPNPTSSTDPSQGNSVSSTSPVAATDVIPESSASPVPDIQESQQVVDEGLSTPRRPTAGDLNQGFLTRNGSTFIDLQADEDDLSGIVNRNVSTASSLNVAGNADTKKANWAAPESWKVKGQDVAVEEPHNEASEPDAAELSDASSESSASSIPPSEANVTQNAVPEQNEPADNGSVAEKAIPMSTKSSFANGSEAHHHHHHHHALKEVSGSARSSLRLSKGDKITVISCTIDTTVKEVMDSLRRKRFLKAGDDYMILLKSGGLIRVLTIDEKPLRIQRHLLLMYGYTDRDNIDYIERTDLSFLVKFVVQEKEVETISLEKRRQIDAHHVNLQNWNLQDIPNFLFAEPIISLDVSENPSVELTKEFLHDCRHLEELHFTRNGIGRFPTTIIHAPKLKDLHLEVNNFRYIPTEIAMLQTLTYLNLACNRLQTLPGSVSELVNLKVINISSNRFKVFPEPVTMIPGLTELDLSYNSLSSIPSSLGMMSNLKVLKLGGNNLDKELSPCFSKLKNLVYLDVRFNYLRSISSSGTLPGLKTLRATGNNVSEFDVSAEKLEVIELNINPVTSLNCLKVLPALKILDLSKAKLTTLTFLDKVPNLEKLILDNNHLASLPDEMARLSRLQYLSAFKNNLSSFFSGCGGLKYLRYLDLHLNNISSLDSEIWDLPSLTTLNVSSNLLEDFPEPRESINTRSSGLARIPSIAIQQKGNAGDHSRRRGSEPASSQDWEPSKIGLISSLRDLSIADNKLNDNVVPIVSLFKNLKSLNLSYNDLFDIPSGYLCNLKSLEGLFLSGNYLSTLPVEDLDSFTRLKTLHLNGNRFHTLPSELSKIENMTALDVGSNNLKYNIGNLPYDWNWHYNPKLKFLNFSGNKRLEIKHQHARGEDSTDNLDSFLSLKDIRILGLMDVTFTTDSLPDQGANTRVRTTASQIGKFGYGISDTLAEDESLSIRDVVVERFRGNGDETLITIYDGKNHTDTKSGHKISKIIQETFDFHFAKELESVGTKEGHVVKSVEDALRSAYLTMNTEINVLINKGESSTFTSAAAHRTTTTDELTMEEDALTGCCATILYIKGDTLYTANIGDTMGILAKSNGEYTCLTTKHEPYAPEEYERIRMSGGYVTTDGFLDGVVDVSRAVGFYKLIPHINASPSICVHKLKPGDEMVAIATNELWKKIPFDLAVDIIRQERQNPGVAAEKLRDFAISYGSTDKLSAVVLSLKQFSAKTKPHEKSSQAFDSGLRKLEEEIEPPTGELAMVFTDIKNSTLLWDTYPVAMRSAIKVHNSIMRRQLRIVGGYEVKTEGDAFMVSFPTVTSALMWCFSVQSNLLTTPEWPAEILASEHGSEIKDKHGNVVFRGLSVRMGINWGSPVSERDIVTKRMDYFGPMVNRASRVSAVADGGQISLSSDFFDEFHRVKKLHEEVKAGKSIQEAYGSLSQGQILEAQMEQLEQIKWVEFPIGEKKLKGLETPENICLIFPKQLESRFEMQGMLPNSSERKKHTSTRLSSYGFNDATAFRMRNLSIRLEKLCSALCADNEVDVEPNTTMQLSTLAANDFLSEAQEAELLYFMDHLVTRIENCVGNLSLRKEISLIRGDEPGLSTINVPELLEEITTLLRAAGSLKLTSSTQP</sequence>
<feature type="compositionally biased region" description="Basic and acidic residues" evidence="12">
    <location>
        <begin position="289"/>
        <end position="305"/>
    </location>
</feature>
<dbReference type="Pfam" id="PF21187">
    <property type="entry name" value="CYAA_C"/>
    <property type="match status" value="1"/>
</dbReference>
<evidence type="ECO:0000256" key="7">
    <source>
        <dbReference type="ARBA" id="ARBA00022842"/>
    </source>
</evidence>
<dbReference type="Gene3D" id="3.80.10.10">
    <property type="entry name" value="Ribonuclease Inhibitor"/>
    <property type="match status" value="4"/>
</dbReference>
<dbReference type="SUPFAM" id="SSF52047">
    <property type="entry name" value="RNI-like"/>
    <property type="match status" value="1"/>
</dbReference>
<evidence type="ECO:0000313" key="16">
    <source>
        <dbReference type="EMBL" id="CDK25685.1"/>
    </source>
</evidence>
<dbReference type="InterPro" id="IPR050836">
    <property type="entry name" value="SDS22/Internalin_LRR"/>
</dbReference>
<name>W6MUJ6_9ASCO</name>
<dbReference type="HOGENOM" id="CLU_000430_4_1_1"/>
<dbReference type="Proteomes" id="UP000019384">
    <property type="component" value="Unassembled WGS sequence"/>
</dbReference>
<evidence type="ECO:0000256" key="11">
    <source>
        <dbReference type="ARBA" id="ARBA00032637"/>
    </source>
</evidence>
<dbReference type="GO" id="GO:0046872">
    <property type="term" value="F:metal ion binding"/>
    <property type="evidence" value="ECO:0007669"/>
    <property type="project" value="UniProtKB-KW"/>
</dbReference>
<feature type="domain" description="Guanylate cyclase" evidence="13">
    <location>
        <begin position="1422"/>
        <end position="1560"/>
    </location>
</feature>
<dbReference type="STRING" id="1382522.W6MUJ6"/>
<feature type="region of interest" description="Disordered" evidence="12">
    <location>
        <begin position="278"/>
        <end position="347"/>
    </location>
</feature>
<dbReference type="CDD" id="cd01775">
    <property type="entry name" value="RA_PHLPP_like"/>
    <property type="match status" value="1"/>
</dbReference>
<dbReference type="Pfam" id="PF23598">
    <property type="entry name" value="LRR_14"/>
    <property type="match status" value="1"/>
</dbReference>
<dbReference type="PANTHER" id="PTHR46652:SF7">
    <property type="entry name" value="LEUCINE-RICH REPEAT AND IQ DOMAIN-CONTAINING PROTEIN 1"/>
    <property type="match status" value="1"/>
</dbReference>
<feature type="compositionally biased region" description="Polar residues" evidence="12">
    <location>
        <begin position="76"/>
        <end position="86"/>
    </location>
</feature>
<dbReference type="OrthoDB" id="2021138at2759"/>
<dbReference type="InterPro" id="IPR048580">
    <property type="entry name" value="CYAA_C"/>
</dbReference>
<comment type="similarity">
    <text evidence="1">Belongs to the adenylyl cyclase class-3 family.</text>
</comment>
<dbReference type="Gene3D" id="3.60.40.10">
    <property type="entry name" value="PPM-type phosphatase domain"/>
    <property type="match status" value="1"/>
</dbReference>
<dbReference type="SUPFAM" id="SSF52058">
    <property type="entry name" value="L domain-like"/>
    <property type="match status" value="1"/>
</dbReference>
<dbReference type="InterPro" id="IPR032675">
    <property type="entry name" value="LRR_dom_sf"/>
</dbReference>
<dbReference type="SUPFAM" id="SSF55073">
    <property type="entry name" value="Nucleotide cyclase"/>
    <property type="match status" value="1"/>
</dbReference>
<dbReference type="PROSITE" id="PS51450">
    <property type="entry name" value="LRR"/>
    <property type="match status" value="6"/>
</dbReference>
<dbReference type="Pfam" id="PF23010">
    <property type="entry name" value="RA_3"/>
    <property type="match status" value="1"/>
</dbReference>
<dbReference type="InterPro" id="IPR001611">
    <property type="entry name" value="Leu-rich_rpt"/>
</dbReference>
<feature type="domain" description="PPM-type phosphatase" evidence="15">
    <location>
        <begin position="1103"/>
        <end position="1386"/>
    </location>
</feature>
<dbReference type="PROSITE" id="PS51746">
    <property type="entry name" value="PPM_2"/>
    <property type="match status" value="1"/>
</dbReference>
<dbReference type="Pfam" id="PF00481">
    <property type="entry name" value="PP2C"/>
    <property type="match status" value="1"/>
</dbReference>
<keyword evidence="4" id="KW-0433">Leucine-rich repeat</keyword>
<evidence type="ECO:0000256" key="1">
    <source>
        <dbReference type="ARBA" id="ARBA00005381"/>
    </source>
</evidence>
<feature type="compositionally biased region" description="Polar residues" evidence="12">
    <location>
        <begin position="25"/>
        <end position="48"/>
    </location>
</feature>
<dbReference type="SMART" id="SM00332">
    <property type="entry name" value="PP2Cc"/>
    <property type="match status" value="1"/>
</dbReference>
<dbReference type="InterPro" id="IPR001054">
    <property type="entry name" value="A/G_cyclase"/>
</dbReference>
<keyword evidence="17" id="KW-1185">Reference proteome</keyword>
<feature type="compositionally biased region" description="Low complexity" evidence="12">
    <location>
        <begin position="87"/>
        <end position="107"/>
    </location>
</feature>
<gene>
    <name evidence="16" type="ORF">KUCA_T00001655001</name>
</gene>
<evidence type="ECO:0000256" key="4">
    <source>
        <dbReference type="ARBA" id="ARBA00022614"/>
    </source>
</evidence>
<evidence type="ECO:0000256" key="5">
    <source>
        <dbReference type="ARBA" id="ARBA00022723"/>
    </source>
</evidence>
<dbReference type="Gene3D" id="3.30.70.1230">
    <property type="entry name" value="Nucleotide cyclase"/>
    <property type="match status" value="1"/>
</dbReference>
<dbReference type="InterPro" id="IPR055414">
    <property type="entry name" value="LRR_R13L4/SHOC2-like"/>
</dbReference>
<dbReference type="GO" id="GO:0005789">
    <property type="term" value="C:endoplasmic reticulum membrane"/>
    <property type="evidence" value="ECO:0007669"/>
    <property type="project" value="EnsemblFungi"/>
</dbReference>
<dbReference type="GO" id="GO:0007188">
    <property type="term" value="P:adenylate cyclase-modulating G protein-coupled receptor signaling pathway"/>
    <property type="evidence" value="ECO:0007669"/>
    <property type="project" value="EnsemblFungi"/>
</dbReference>
<dbReference type="EMBL" id="HG793126">
    <property type="protein sequence ID" value="CDK25685.1"/>
    <property type="molecule type" value="Genomic_DNA"/>
</dbReference>
<keyword evidence="8" id="KW-0115">cAMP biosynthesis</keyword>
<dbReference type="InterPro" id="IPR000159">
    <property type="entry name" value="RA_dom"/>
</dbReference>
<dbReference type="PANTHER" id="PTHR46652">
    <property type="entry name" value="LEUCINE-RICH REPEAT AND IQ DOMAIN-CONTAINING PROTEIN 1-RELATED"/>
    <property type="match status" value="1"/>
</dbReference>
<dbReference type="InterPro" id="IPR001932">
    <property type="entry name" value="PPM-type_phosphatase-like_dom"/>
</dbReference>
<dbReference type="GO" id="GO:0004016">
    <property type="term" value="F:adenylate cyclase activity"/>
    <property type="evidence" value="ECO:0007669"/>
    <property type="project" value="UniProtKB-EC"/>
</dbReference>
<dbReference type="SMART" id="SM00369">
    <property type="entry name" value="LRR_TYP"/>
    <property type="match status" value="11"/>
</dbReference>
<dbReference type="InterPro" id="IPR055071">
    <property type="entry name" value="RA_PHLPP-like"/>
</dbReference>
<feature type="domain" description="Ras-associating" evidence="14">
    <location>
        <begin position="398"/>
        <end position="474"/>
    </location>
</feature>
<evidence type="ECO:0000256" key="6">
    <source>
        <dbReference type="ARBA" id="ARBA00022737"/>
    </source>
</evidence>
<keyword evidence="5" id="KW-0479">Metal-binding</keyword>
<dbReference type="PROSITE" id="PS50125">
    <property type="entry name" value="GUANYLATE_CYCLASE_2"/>
    <property type="match status" value="1"/>
</dbReference>
<dbReference type="GO" id="GO:0007265">
    <property type="term" value="P:Ras protein signal transduction"/>
    <property type="evidence" value="ECO:0007669"/>
    <property type="project" value="EnsemblFungi"/>
</dbReference>
<feature type="region of interest" description="Disordered" evidence="12">
    <location>
        <begin position="1"/>
        <end position="239"/>
    </location>
</feature>
<dbReference type="GeneID" id="34519084"/>
<proteinExistence type="inferred from homology"/>
<evidence type="ECO:0000259" key="13">
    <source>
        <dbReference type="PROSITE" id="PS50125"/>
    </source>
</evidence>
<feature type="region of interest" description="Disordered" evidence="12">
    <location>
        <begin position="360"/>
        <end position="385"/>
    </location>
</feature>
<dbReference type="CDD" id="cd07302">
    <property type="entry name" value="CHD"/>
    <property type="match status" value="1"/>
</dbReference>
<organism evidence="16 17">
    <name type="scientific">Kuraishia capsulata CBS 1993</name>
    <dbReference type="NCBI Taxonomy" id="1382522"/>
    <lineage>
        <taxon>Eukaryota</taxon>
        <taxon>Fungi</taxon>
        <taxon>Dikarya</taxon>
        <taxon>Ascomycota</taxon>
        <taxon>Saccharomycotina</taxon>
        <taxon>Pichiomycetes</taxon>
        <taxon>Pichiales</taxon>
        <taxon>Pichiaceae</taxon>
        <taxon>Kuraishia</taxon>
    </lineage>
</organism>
<evidence type="ECO:0000256" key="3">
    <source>
        <dbReference type="ARBA" id="ARBA00021420"/>
    </source>
</evidence>
<evidence type="ECO:0000259" key="15">
    <source>
        <dbReference type="PROSITE" id="PS51746"/>
    </source>
</evidence>
<evidence type="ECO:0000259" key="14">
    <source>
        <dbReference type="PROSITE" id="PS50200"/>
    </source>
</evidence>
<dbReference type="SUPFAM" id="SSF81606">
    <property type="entry name" value="PP2C-like"/>
    <property type="match status" value="1"/>
</dbReference>